<feature type="compositionally biased region" description="Pro residues" evidence="1">
    <location>
        <begin position="72"/>
        <end position="127"/>
    </location>
</feature>
<evidence type="ECO:0000313" key="3">
    <source>
        <dbReference type="EMBL" id="CEJ91438.1"/>
    </source>
</evidence>
<organism evidence="3 4">
    <name type="scientific">[Torrubiella] hemipterigena</name>
    <dbReference type="NCBI Taxonomy" id="1531966"/>
    <lineage>
        <taxon>Eukaryota</taxon>
        <taxon>Fungi</taxon>
        <taxon>Dikarya</taxon>
        <taxon>Ascomycota</taxon>
        <taxon>Pezizomycotina</taxon>
        <taxon>Sordariomycetes</taxon>
        <taxon>Hypocreomycetidae</taxon>
        <taxon>Hypocreales</taxon>
        <taxon>Clavicipitaceae</taxon>
        <taxon>Clavicipitaceae incertae sedis</taxon>
        <taxon>'Torrubiella' clade</taxon>
    </lineage>
</organism>
<dbReference type="InterPro" id="IPR013320">
    <property type="entry name" value="ConA-like_dom_sf"/>
</dbReference>
<dbReference type="CDD" id="cd08023">
    <property type="entry name" value="GH16_laminarinase_like"/>
    <property type="match status" value="1"/>
</dbReference>
<feature type="domain" description="GH16" evidence="2">
    <location>
        <begin position="110"/>
        <end position="386"/>
    </location>
</feature>
<proteinExistence type="predicted"/>
<name>A0A0A1TL41_9HYPO</name>
<dbReference type="EMBL" id="CDHN01000003">
    <property type="protein sequence ID" value="CEJ91438.1"/>
    <property type="molecule type" value="Genomic_DNA"/>
</dbReference>
<dbReference type="GO" id="GO:0005975">
    <property type="term" value="P:carbohydrate metabolic process"/>
    <property type="evidence" value="ECO:0007669"/>
    <property type="project" value="InterPro"/>
</dbReference>
<dbReference type="Proteomes" id="UP000039046">
    <property type="component" value="Unassembled WGS sequence"/>
</dbReference>
<dbReference type="OrthoDB" id="192832at2759"/>
<dbReference type="InterPro" id="IPR050546">
    <property type="entry name" value="Glycosyl_Hydrlase_16"/>
</dbReference>
<dbReference type="Pfam" id="PF26113">
    <property type="entry name" value="GH16_XgeA"/>
    <property type="match status" value="1"/>
</dbReference>
<feature type="compositionally biased region" description="Low complexity" evidence="1">
    <location>
        <begin position="44"/>
        <end position="59"/>
    </location>
</feature>
<accession>A0A0A1TL41</accession>
<dbReference type="PANTHER" id="PTHR10963:SF53">
    <property type="entry name" value="GH16 DOMAIN-CONTAINING PROTEIN"/>
    <property type="match status" value="1"/>
</dbReference>
<dbReference type="Gene3D" id="2.60.120.200">
    <property type="match status" value="1"/>
</dbReference>
<dbReference type="STRING" id="1531966.A0A0A1TL41"/>
<dbReference type="SUPFAM" id="SSF49899">
    <property type="entry name" value="Concanavalin A-like lectins/glucanases"/>
    <property type="match status" value="1"/>
</dbReference>
<feature type="compositionally biased region" description="Low complexity" evidence="1">
    <location>
        <begin position="23"/>
        <end position="35"/>
    </location>
</feature>
<evidence type="ECO:0000256" key="1">
    <source>
        <dbReference type="SAM" id="MobiDB-lite"/>
    </source>
</evidence>
<dbReference type="PANTHER" id="PTHR10963">
    <property type="entry name" value="GLYCOSYL HYDROLASE-RELATED"/>
    <property type="match status" value="1"/>
</dbReference>
<evidence type="ECO:0000259" key="2">
    <source>
        <dbReference type="PROSITE" id="PS51762"/>
    </source>
</evidence>
<evidence type="ECO:0000313" key="4">
    <source>
        <dbReference type="Proteomes" id="UP000039046"/>
    </source>
</evidence>
<keyword evidence="4" id="KW-1185">Reference proteome</keyword>
<dbReference type="GO" id="GO:0004553">
    <property type="term" value="F:hydrolase activity, hydrolyzing O-glycosyl compounds"/>
    <property type="evidence" value="ECO:0007669"/>
    <property type="project" value="InterPro"/>
</dbReference>
<dbReference type="PROSITE" id="PS51762">
    <property type="entry name" value="GH16_2"/>
    <property type="match status" value="1"/>
</dbReference>
<feature type="region of interest" description="Disordered" evidence="1">
    <location>
        <begin position="1"/>
        <end position="154"/>
    </location>
</feature>
<gene>
    <name evidence="3" type="ORF">VHEMI07148</name>
</gene>
<dbReference type="AlphaFoldDB" id="A0A0A1TL41"/>
<reference evidence="3 4" key="1">
    <citation type="journal article" date="2015" name="Genome Announc.">
        <title>Draft Genome Sequence and Gene Annotation of the Entomopathogenic Fungus Verticillium hemipterigenum.</title>
        <authorList>
            <person name="Horn F."/>
            <person name="Habel A."/>
            <person name="Scharf D.H."/>
            <person name="Dworschak J."/>
            <person name="Brakhage A.A."/>
            <person name="Guthke R."/>
            <person name="Hertweck C."/>
            <person name="Linde J."/>
        </authorList>
    </citation>
    <scope>NUCLEOTIDE SEQUENCE [LARGE SCALE GENOMIC DNA]</scope>
</reference>
<keyword evidence="3" id="KW-0378">Hydrolase</keyword>
<dbReference type="HOGENOM" id="CLU_054797_0_0_1"/>
<protein>
    <submittedName>
        <fullName evidence="3">Putative Glycoside hydrolase family 16</fullName>
    </submittedName>
</protein>
<dbReference type="InterPro" id="IPR000757">
    <property type="entry name" value="Beta-glucanase-like"/>
</dbReference>
<feature type="compositionally biased region" description="Basic and acidic residues" evidence="1">
    <location>
        <begin position="1"/>
        <end position="14"/>
    </location>
</feature>
<sequence>MPWKDKFNKLRNDLDNMISPGSAPQNQGYPYQQQPYYPPPHQQYPPQGQYPPQHYQPQYHAPPPQQHYYNSQPPPPPSHGPGYQPPPPQGYYGPPPPIPPHPPAIPPRPPGDEAPPVPPHPPQPRAPPETYWSPRFSTDTPISRDWDAKLGNSNGWGNNELQHYTAESQNSFHTPDGKLVLRAIANSSASDPSQKYTSARLVSRFPLTRDRGVLSARILSPCAPGIWPAFWLLPAEPFSWPTDGEIDIAETWNGDCENRSCLHWGQHHEPSKHRVLGTKIPDMRDRAINYEFAWDQPGGQAGRGRMIWYIDGRPVMKADVPAGTRPLREMTILLNIAMGGNVCKGQVPADGWYDMVVVNMAMKSDLDGGWERFDRDWGFTPNGNTY</sequence>